<sequence length="179" mass="20064">MHRFGDFIASSRDEEQLQRSGSIRKNEIMLRTKVQGIKLSAWYTYLSEALEVEDEYVGESPQAHLHHALLELLTVRTLPGVVRGELESLNALVQRAAVLLQMLLLLAPHALRPGNLSPTTHGPQRTAKCISALGFDMLLFYVGAGKEERALWRASQSTCLFLQQLNPLCSDEEPFRAHS</sequence>
<reference evidence="1 2" key="1">
    <citation type="submission" date="2019-03" db="EMBL/GenBank/DDBJ databases">
        <title>First draft genome of Liparis tanakae, snailfish: a comprehensive survey of snailfish specific genes.</title>
        <authorList>
            <person name="Kim W."/>
            <person name="Song I."/>
            <person name="Jeong J.-H."/>
            <person name="Kim D."/>
            <person name="Kim S."/>
            <person name="Ryu S."/>
            <person name="Song J.Y."/>
            <person name="Lee S.K."/>
        </authorList>
    </citation>
    <scope>NUCLEOTIDE SEQUENCE [LARGE SCALE GENOMIC DNA]</scope>
    <source>
        <tissue evidence="1">Muscle</tissue>
    </source>
</reference>
<protein>
    <submittedName>
        <fullName evidence="1">Uncharacterized protein</fullName>
    </submittedName>
</protein>
<dbReference type="AlphaFoldDB" id="A0A4Z2GNL2"/>
<accession>A0A4Z2GNL2</accession>
<keyword evidence="2" id="KW-1185">Reference proteome</keyword>
<comment type="caution">
    <text evidence="1">The sequence shown here is derived from an EMBL/GenBank/DDBJ whole genome shotgun (WGS) entry which is preliminary data.</text>
</comment>
<dbReference type="EMBL" id="SRLO01000461">
    <property type="protein sequence ID" value="TNN55238.1"/>
    <property type="molecule type" value="Genomic_DNA"/>
</dbReference>
<name>A0A4Z2GNL2_9TELE</name>
<dbReference type="Proteomes" id="UP000314294">
    <property type="component" value="Unassembled WGS sequence"/>
</dbReference>
<proteinExistence type="predicted"/>
<evidence type="ECO:0000313" key="2">
    <source>
        <dbReference type="Proteomes" id="UP000314294"/>
    </source>
</evidence>
<gene>
    <name evidence="1" type="ORF">EYF80_034504</name>
</gene>
<organism evidence="1 2">
    <name type="scientific">Liparis tanakae</name>
    <name type="common">Tanaka's snailfish</name>
    <dbReference type="NCBI Taxonomy" id="230148"/>
    <lineage>
        <taxon>Eukaryota</taxon>
        <taxon>Metazoa</taxon>
        <taxon>Chordata</taxon>
        <taxon>Craniata</taxon>
        <taxon>Vertebrata</taxon>
        <taxon>Euteleostomi</taxon>
        <taxon>Actinopterygii</taxon>
        <taxon>Neopterygii</taxon>
        <taxon>Teleostei</taxon>
        <taxon>Neoteleostei</taxon>
        <taxon>Acanthomorphata</taxon>
        <taxon>Eupercaria</taxon>
        <taxon>Perciformes</taxon>
        <taxon>Cottioidei</taxon>
        <taxon>Cottales</taxon>
        <taxon>Liparidae</taxon>
        <taxon>Liparis</taxon>
    </lineage>
</organism>
<evidence type="ECO:0000313" key="1">
    <source>
        <dbReference type="EMBL" id="TNN55238.1"/>
    </source>
</evidence>